<protein>
    <submittedName>
        <fullName evidence="1">Uncharacterized protein</fullName>
    </submittedName>
</protein>
<name>A0ACD5Y015_AVESA</name>
<keyword evidence="2" id="KW-1185">Reference proteome</keyword>
<evidence type="ECO:0000313" key="2">
    <source>
        <dbReference type="Proteomes" id="UP001732700"/>
    </source>
</evidence>
<sequence>MLLRADVCFVFAAALKEPSMRVQAAVTEAIALLAHHNDSERLQDSFAQTDAVRLLLGHLDDSSSRTSVRSRNTPPPGPMTSLHSFVRAKMSSVHQDRHRQTCKMHSVVLSVLAANKASQPNSNGPTGDQPEAKARMKAMAAMAVWKLARGHAAVCQSITESGALVCFARLLDSGVGSELRFYSAMTIMEITRVAELNLALRQSAFKPAAKAAVTEQLLRIVPVRDDYDPLLLPCITSLGCLSRTFTASQTTRVVGLLVELLDNRGPSVTREAILALTKFACTQNHLHVNHSRAIVDVGGAQHLVLLVYLGDRQLQTEALILLCCIALNVPEKEELAQAGVLAVLMWASEQVHLVLDDRVETLRTNAVGALLD</sequence>
<reference evidence="1" key="2">
    <citation type="submission" date="2025-09" db="UniProtKB">
        <authorList>
            <consortium name="EnsemblPlants"/>
        </authorList>
    </citation>
    <scope>IDENTIFICATION</scope>
</reference>
<dbReference type="EnsemblPlants" id="AVESA.00010b.r2.5CG0915700.1">
    <property type="protein sequence ID" value="AVESA.00010b.r2.5CG0915700.1.CDS.1"/>
    <property type="gene ID" value="AVESA.00010b.r2.5CG0915700"/>
</dbReference>
<organism evidence="1 2">
    <name type="scientific">Avena sativa</name>
    <name type="common">Oat</name>
    <dbReference type="NCBI Taxonomy" id="4498"/>
    <lineage>
        <taxon>Eukaryota</taxon>
        <taxon>Viridiplantae</taxon>
        <taxon>Streptophyta</taxon>
        <taxon>Embryophyta</taxon>
        <taxon>Tracheophyta</taxon>
        <taxon>Spermatophyta</taxon>
        <taxon>Magnoliopsida</taxon>
        <taxon>Liliopsida</taxon>
        <taxon>Poales</taxon>
        <taxon>Poaceae</taxon>
        <taxon>BOP clade</taxon>
        <taxon>Pooideae</taxon>
        <taxon>Poodae</taxon>
        <taxon>Poeae</taxon>
        <taxon>Poeae Chloroplast Group 1 (Aveneae type)</taxon>
        <taxon>Aveninae</taxon>
        <taxon>Avena</taxon>
    </lineage>
</organism>
<accession>A0ACD5Y015</accession>
<reference evidence="1" key="1">
    <citation type="submission" date="2021-05" db="EMBL/GenBank/DDBJ databases">
        <authorList>
            <person name="Scholz U."/>
            <person name="Mascher M."/>
            <person name="Fiebig A."/>
        </authorList>
    </citation>
    <scope>NUCLEOTIDE SEQUENCE [LARGE SCALE GENOMIC DNA]</scope>
</reference>
<proteinExistence type="predicted"/>
<evidence type="ECO:0000313" key="1">
    <source>
        <dbReference type="EnsemblPlants" id="AVESA.00010b.r2.5CG0915700.1.CDS.1"/>
    </source>
</evidence>
<dbReference type="Proteomes" id="UP001732700">
    <property type="component" value="Chromosome 5C"/>
</dbReference>